<reference evidence="1 2" key="1">
    <citation type="journal article" date="2021" name="Commun. Biol.">
        <title>The genome of Shorea leprosula (Dipterocarpaceae) highlights the ecological relevance of drought in aseasonal tropical rainforests.</title>
        <authorList>
            <person name="Ng K.K.S."/>
            <person name="Kobayashi M.J."/>
            <person name="Fawcett J.A."/>
            <person name="Hatakeyama M."/>
            <person name="Paape T."/>
            <person name="Ng C.H."/>
            <person name="Ang C.C."/>
            <person name="Tnah L.H."/>
            <person name="Lee C.T."/>
            <person name="Nishiyama T."/>
            <person name="Sese J."/>
            <person name="O'Brien M.J."/>
            <person name="Copetti D."/>
            <person name="Mohd Noor M.I."/>
            <person name="Ong R.C."/>
            <person name="Putra M."/>
            <person name="Sireger I.Z."/>
            <person name="Indrioko S."/>
            <person name="Kosugi Y."/>
            <person name="Izuno A."/>
            <person name="Isagi Y."/>
            <person name="Lee S.L."/>
            <person name="Shimizu K.K."/>
        </authorList>
    </citation>
    <scope>NUCLEOTIDE SEQUENCE [LARGE SCALE GENOMIC DNA]</scope>
    <source>
        <strain evidence="1">214</strain>
    </source>
</reference>
<proteinExistence type="predicted"/>
<keyword evidence="2" id="KW-1185">Reference proteome</keyword>
<evidence type="ECO:0000313" key="2">
    <source>
        <dbReference type="Proteomes" id="UP001054252"/>
    </source>
</evidence>
<protein>
    <submittedName>
        <fullName evidence="1">Uncharacterized protein</fullName>
    </submittedName>
</protein>
<gene>
    <name evidence="1" type="ORF">SLEP1_g59544</name>
</gene>
<dbReference type="Proteomes" id="UP001054252">
    <property type="component" value="Unassembled WGS sequence"/>
</dbReference>
<dbReference type="EMBL" id="BPVZ01000987">
    <property type="protein sequence ID" value="GKV52994.1"/>
    <property type="molecule type" value="Genomic_DNA"/>
</dbReference>
<sequence length="74" mass="8480">MYLHQDCDAGELSIEEIDLEMQGNLALDLDSDSNLDMDNPNSYWRSKLEKFVRPGVEKGKRKKGMHICFIFGSV</sequence>
<name>A0AAV5MVJ0_9ROSI</name>
<comment type="caution">
    <text evidence="1">The sequence shown here is derived from an EMBL/GenBank/DDBJ whole genome shotgun (WGS) entry which is preliminary data.</text>
</comment>
<accession>A0AAV5MVJ0</accession>
<evidence type="ECO:0000313" key="1">
    <source>
        <dbReference type="EMBL" id="GKV52994.1"/>
    </source>
</evidence>
<dbReference type="AlphaFoldDB" id="A0AAV5MVJ0"/>
<organism evidence="1 2">
    <name type="scientific">Rubroshorea leprosula</name>
    <dbReference type="NCBI Taxonomy" id="152421"/>
    <lineage>
        <taxon>Eukaryota</taxon>
        <taxon>Viridiplantae</taxon>
        <taxon>Streptophyta</taxon>
        <taxon>Embryophyta</taxon>
        <taxon>Tracheophyta</taxon>
        <taxon>Spermatophyta</taxon>
        <taxon>Magnoliopsida</taxon>
        <taxon>eudicotyledons</taxon>
        <taxon>Gunneridae</taxon>
        <taxon>Pentapetalae</taxon>
        <taxon>rosids</taxon>
        <taxon>malvids</taxon>
        <taxon>Malvales</taxon>
        <taxon>Dipterocarpaceae</taxon>
        <taxon>Rubroshorea</taxon>
    </lineage>
</organism>